<dbReference type="PANTHER" id="PTHR43854:SF1">
    <property type="entry name" value="INDOLEPYRUVATE OXIDOREDUCTASE SUBUNIT IORB"/>
    <property type="match status" value="1"/>
</dbReference>
<accession>A0A0S6UD44</accession>
<dbReference type="PANTHER" id="PTHR43854">
    <property type="entry name" value="INDOLEPYRUVATE OXIDOREDUCTASE SUBUNIT IORB"/>
    <property type="match status" value="1"/>
</dbReference>
<dbReference type="EMBL" id="DF238840">
    <property type="protein sequence ID" value="GAF25500.1"/>
    <property type="molecule type" value="Genomic_DNA"/>
</dbReference>
<organism evidence="3">
    <name type="scientific">Moorella thermoacetica Y72</name>
    <dbReference type="NCBI Taxonomy" id="1325331"/>
    <lineage>
        <taxon>Bacteria</taxon>
        <taxon>Bacillati</taxon>
        <taxon>Bacillota</taxon>
        <taxon>Clostridia</taxon>
        <taxon>Neomoorellales</taxon>
        <taxon>Neomoorellaceae</taxon>
        <taxon>Neomoorella</taxon>
    </lineage>
</organism>
<evidence type="ECO:0000313" key="3">
    <source>
        <dbReference type="EMBL" id="GAF25500.1"/>
    </source>
</evidence>
<evidence type="ECO:0000259" key="2">
    <source>
        <dbReference type="Pfam" id="PF01558"/>
    </source>
</evidence>
<reference evidence="3" key="1">
    <citation type="journal article" date="2014" name="Gene">
        <title>Genome-guided analysis of transformation efficiency and carbon dioxide assimilation by Moorella thermoacetica Y72.</title>
        <authorList>
            <person name="Tsukahara K."/>
            <person name="Kita A."/>
            <person name="Nakashimada Y."/>
            <person name="Hoshino T."/>
            <person name="Murakami K."/>
        </authorList>
    </citation>
    <scope>NUCLEOTIDE SEQUENCE [LARGE SCALE GENOMIC DNA]</scope>
    <source>
        <strain evidence="3">Y72</strain>
    </source>
</reference>
<dbReference type="NCBIfam" id="NF005325">
    <property type="entry name" value="PRK06853.1-5"/>
    <property type="match status" value="1"/>
</dbReference>
<dbReference type="SUPFAM" id="SSF53323">
    <property type="entry name" value="Pyruvate-ferredoxin oxidoreductase, PFOR, domain III"/>
    <property type="match status" value="1"/>
</dbReference>
<dbReference type="Proteomes" id="UP000063718">
    <property type="component" value="Unassembled WGS sequence"/>
</dbReference>
<evidence type="ECO:0000256" key="1">
    <source>
        <dbReference type="ARBA" id="ARBA00023002"/>
    </source>
</evidence>
<sequence length="202" mass="21642">MRPSGRLVKKMSNDVLNVLLVGVGGQGTILAGRVLSRAAISLGGEVKVSDIHGMAQRGGSVVTQVRFGPRVYAPVIAPGTADFLVAFEKLEARRWLPYLKAGGCLIVNDQEMPPLPVLTGAATYPADLVAVMGKLVQNLVVLDALDLARRAGNVKTVNMVLMGALARRLSISREAWEEALAASVPERFLEVNKKAFNLGWEQ</sequence>
<keyword evidence="1" id="KW-0560">Oxidoreductase</keyword>
<gene>
    <name evidence="3" type="ORF">MTY_0835</name>
</gene>
<dbReference type="AlphaFoldDB" id="A0A0S6UD44"/>
<dbReference type="InterPro" id="IPR019752">
    <property type="entry name" value="Pyrv/ketoisovalerate_OxRed_cat"/>
</dbReference>
<proteinExistence type="predicted"/>
<dbReference type="GO" id="GO:0016903">
    <property type="term" value="F:oxidoreductase activity, acting on the aldehyde or oxo group of donors"/>
    <property type="evidence" value="ECO:0007669"/>
    <property type="project" value="InterPro"/>
</dbReference>
<keyword evidence="3" id="KW-0670">Pyruvate</keyword>
<dbReference type="InterPro" id="IPR002869">
    <property type="entry name" value="Pyrv_flavodox_OxRed_cen"/>
</dbReference>
<name>A0A0S6UD44_NEOTH</name>
<dbReference type="InterPro" id="IPR052198">
    <property type="entry name" value="IorB_Oxidoreductase"/>
</dbReference>
<dbReference type="Pfam" id="PF01558">
    <property type="entry name" value="POR"/>
    <property type="match status" value="1"/>
</dbReference>
<protein>
    <submittedName>
        <fullName evidence="3">Pyruvate:ferredoxin oxidoreductase and related 2-oxoacid:ferredoxin oxidoreductases, gamma subunit</fullName>
    </submittedName>
</protein>
<dbReference type="Gene3D" id="3.40.920.10">
    <property type="entry name" value="Pyruvate-ferredoxin oxidoreductase, PFOR, domain III"/>
    <property type="match status" value="1"/>
</dbReference>
<feature type="domain" description="Pyruvate/ketoisovalerate oxidoreductase catalytic" evidence="2">
    <location>
        <begin position="24"/>
        <end position="200"/>
    </location>
</feature>